<evidence type="ECO:0000313" key="2">
    <source>
        <dbReference type="EMBL" id="APG25961.1"/>
    </source>
</evidence>
<keyword evidence="3" id="KW-1185">Reference proteome</keyword>
<dbReference type="Proteomes" id="UP000182264">
    <property type="component" value="Chromosome"/>
</dbReference>
<sequence length="531" mass="61916">MDDKSQLTWEEVSEEDDGDPGYENFSRIDFNLWTDDPSVLRASEDLVSGLKGHKTLNRTCMMVLLLNLYRCWLMDETKWLAYMRGKDRYCLCRKYNKNDISWTGLTRSVDHLISLDHIEHKIGFYFRGVVVEKGKCSRARLRGSFADLLESEYGFTDSVIRRHPQEEVVILKDTDKIPIDYKDTNHNDADGKRKFLKRYNELLEGTYIDLDAGDYKAKESMWVDLSRKHCYRVFNNGKKTLIHGGRFYGGWWQGIPSELRLKIIINNMKVVECDYSGIHINLLYAKEGIDFNCLGKDAYQLPEYDITREYRNFFKVLLLAALNAKNDGLAKKAINRKFNKTPYKFPSEKPNLDEAIKHFKNYHSPIAHHFFKGVGHALMNTDAKIAEYVLRKMTEQDIPVLSVHDSFICPKIHEDSLISSMREAFSRHCGFSLERAIRFYRESESPIKRARPSRVPRVNITYEEHSTNEALGVYSDDFMVDLTSINDSRLVNRIMNYDHNGEIAKYVSIPIEKEPEVPSMRIVPRRELIVH</sequence>
<feature type="region of interest" description="Disordered" evidence="1">
    <location>
        <begin position="1"/>
        <end position="23"/>
    </location>
</feature>
<evidence type="ECO:0000256" key="1">
    <source>
        <dbReference type="SAM" id="MobiDB-lite"/>
    </source>
</evidence>
<evidence type="ECO:0000313" key="3">
    <source>
        <dbReference type="Proteomes" id="UP000182264"/>
    </source>
</evidence>
<feature type="compositionally biased region" description="Acidic residues" evidence="1">
    <location>
        <begin position="11"/>
        <end position="20"/>
    </location>
</feature>
<reference evidence="2 3" key="1">
    <citation type="journal article" date="2017" name="Genome Announc.">
        <title>Complete Genome Sequences of Two Acetylene-Fermenting Pelobacter acetylenicus Strains.</title>
        <authorList>
            <person name="Sutton J.M."/>
            <person name="Baesman S.M."/>
            <person name="Fierst J.L."/>
            <person name="Poret-Peterson A.T."/>
            <person name="Oremland R.S."/>
            <person name="Dunlap D.S."/>
            <person name="Akob D.M."/>
        </authorList>
    </citation>
    <scope>NUCLEOTIDE SEQUENCE [LARGE SCALE GENOMIC DNA]</scope>
    <source>
        <strain evidence="2 3">DSM 3247</strain>
    </source>
</reference>
<dbReference type="KEGG" id="pace:A6070_07835"/>
<proteinExistence type="predicted"/>
<organism evidence="2 3">
    <name type="scientific">Syntrophotalea acetylenica</name>
    <name type="common">Pelobacter acetylenicus</name>
    <dbReference type="NCBI Taxonomy" id="29542"/>
    <lineage>
        <taxon>Bacteria</taxon>
        <taxon>Pseudomonadati</taxon>
        <taxon>Thermodesulfobacteriota</taxon>
        <taxon>Desulfuromonadia</taxon>
        <taxon>Desulfuromonadales</taxon>
        <taxon>Syntrophotaleaceae</taxon>
        <taxon>Syntrophotalea</taxon>
    </lineage>
</organism>
<accession>A0A1L3GJ73</accession>
<name>A0A1L3GJ73_SYNAC</name>
<dbReference type="AlphaFoldDB" id="A0A1L3GJ73"/>
<protein>
    <submittedName>
        <fullName evidence="2">Uncharacterized protein</fullName>
    </submittedName>
</protein>
<dbReference type="EMBL" id="CP015518">
    <property type="protein sequence ID" value="APG25961.1"/>
    <property type="molecule type" value="Genomic_DNA"/>
</dbReference>
<gene>
    <name evidence="2" type="ORF">A7E75_13810</name>
</gene>